<keyword evidence="4 6" id="KW-1133">Transmembrane helix</keyword>
<feature type="transmembrane region" description="Helical" evidence="6">
    <location>
        <begin position="295"/>
        <end position="313"/>
    </location>
</feature>
<dbReference type="InterPro" id="IPR036259">
    <property type="entry name" value="MFS_trans_sf"/>
</dbReference>
<dbReference type="PANTHER" id="PTHR43791:SF63">
    <property type="entry name" value="HIGH AFFINITY CYSTEINE TRANSPORTER"/>
    <property type="match status" value="1"/>
</dbReference>
<evidence type="ECO:0000256" key="3">
    <source>
        <dbReference type="ARBA" id="ARBA00022692"/>
    </source>
</evidence>
<feature type="transmembrane region" description="Helical" evidence="6">
    <location>
        <begin position="393"/>
        <end position="412"/>
    </location>
</feature>
<evidence type="ECO:0000256" key="5">
    <source>
        <dbReference type="ARBA" id="ARBA00023136"/>
    </source>
</evidence>
<accession>A0A1Y1UJ35</accession>
<evidence type="ECO:0000256" key="2">
    <source>
        <dbReference type="ARBA" id="ARBA00022448"/>
    </source>
</evidence>
<proteinExistence type="predicted"/>
<keyword evidence="5 6" id="KW-0472">Membrane</keyword>
<dbReference type="STRING" id="4999.A0A1Y1UJ35"/>
<evidence type="ECO:0000256" key="1">
    <source>
        <dbReference type="ARBA" id="ARBA00004141"/>
    </source>
</evidence>
<keyword evidence="2" id="KW-0813">Transport</keyword>
<dbReference type="InterPro" id="IPR011701">
    <property type="entry name" value="MFS"/>
</dbReference>
<reference evidence="7 8" key="1">
    <citation type="submission" date="2017-03" db="EMBL/GenBank/DDBJ databases">
        <title>Widespread Adenine N6-methylation of Active Genes in Fungi.</title>
        <authorList>
            <consortium name="DOE Joint Genome Institute"/>
            <person name="Mondo S.J."/>
            <person name="Dannebaum R.O."/>
            <person name="Kuo R.C."/>
            <person name="Louie K.B."/>
            <person name="Bewick A.J."/>
            <person name="Labutti K."/>
            <person name="Haridas S."/>
            <person name="Kuo A."/>
            <person name="Salamov A."/>
            <person name="Ahrendt S.R."/>
            <person name="Lau R."/>
            <person name="Bowen B.P."/>
            <person name="Lipzen A."/>
            <person name="Sullivan W."/>
            <person name="Andreopoulos W.B."/>
            <person name="Clum A."/>
            <person name="Lindquist E."/>
            <person name="Daum C."/>
            <person name="Northen T.R."/>
            <person name="Ramamoorthy G."/>
            <person name="Schmitz R.J."/>
            <person name="Gryganskyi A."/>
            <person name="Culley D."/>
            <person name="Magnuson J."/>
            <person name="James T.Y."/>
            <person name="O'Malley M.A."/>
            <person name="Stajich J.E."/>
            <person name="Spatafora J.W."/>
            <person name="Visel A."/>
            <person name="Grigoriev I.V."/>
        </authorList>
    </citation>
    <scope>NUCLEOTIDE SEQUENCE [LARGE SCALE GENOMIC DNA]</scope>
    <source>
        <strain evidence="7 8">NRRL Y-17943</strain>
    </source>
</reference>
<dbReference type="OrthoDB" id="6730379at2759"/>
<evidence type="ECO:0000313" key="8">
    <source>
        <dbReference type="Proteomes" id="UP000193218"/>
    </source>
</evidence>
<feature type="transmembrane region" description="Helical" evidence="6">
    <location>
        <begin position="225"/>
        <end position="248"/>
    </location>
</feature>
<feature type="transmembrane region" description="Helical" evidence="6">
    <location>
        <begin position="129"/>
        <end position="148"/>
    </location>
</feature>
<dbReference type="GeneID" id="33555132"/>
<dbReference type="SUPFAM" id="SSF103473">
    <property type="entry name" value="MFS general substrate transporter"/>
    <property type="match status" value="1"/>
</dbReference>
<dbReference type="AlphaFoldDB" id="A0A1Y1UJ35"/>
<dbReference type="PANTHER" id="PTHR43791">
    <property type="entry name" value="PERMEASE-RELATED"/>
    <property type="match status" value="1"/>
</dbReference>
<feature type="transmembrane region" description="Helical" evidence="6">
    <location>
        <begin position="361"/>
        <end position="381"/>
    </location>
</feature>
<gene>
    <name evidence="7" type="ORF">BD324DRAFT_578456</name>
</gene>
<dbReference type="InParanoid" id="A0A1Y1UJ35"/>
<name>A0A1Y1UJ35_9TREE</name>
<feature type="transmembrane region" description="Helical" evidence="6">
    <location>
        <begin position="424"/>
        <end position="444"/>
    </location>
</feature>
<dbReference type="Gene3D" id="1.20.1250.20">
    <property type="entry name" value="MFS general substrate transporter like domains"/>
    <property type="match status" value="2"/>
</dbReference>
<dbReference type="EMBL" id="NBSH01000005">
    <property type="protein sequence ID" value="ORX38061.1"/>
    <property type="molecule type" value="Genomic_DNA"/>
</dbReference>
<keyword evidence="3 6" id="KW-0812">Transmembrane</keyword>
<feature type="transmembrane region" description="Helical" evidence="6">
    <location>
        <begin position="193"/>
        <end position="213"/>
    </location>
</feature>
<dbReference type="Pfam" id="PF07690">
    <property type="entry name" value="MFS_1"/>
    <property type="match status" value="1"/>
</dbReference>
<keyword evidence="8" id="KW-1185">Reference proteome</keyword>
<dbReference type="GO" id="GO:0016020">
    <property type="term" value="C:membrane"/>
    <property type="evidence" value="ECO:0007669"/>
    <property type="project" value="UniProtKB-SubCell"/>
</dbReference>
<dbReference type="GO" id="GO:0022857">
    <property type="term" value="F:transmembrane transporter activity"/>
    <property type="evidence" value="ECO:0007669"/>
    <property type="project" value="InterPro"/>
</dbReference>
<protein>
    <submittedName>
        <fullName evidence="7">Major facilitator superfamily domain-containing protein</fullName>
    </submittedName>
</protein>
<sequence length="516" mass="57992">MSTEHEKVDLTHTDHAQDLAYSEAGDKQGVVSDTLAAQYVDESVVISPEENKRLKWKIYTRVLPVMCVCYITQSLDKGALGATSIMGWRETVHAVGQDYALTSTIFYCGIIVGEPLVNQFIRRAPVAKILAFSMFGWSALMFGLTFALDIKAVFAIRFLLGLLESSFNPCLLAITVQWFLIEEQVKIVTIWQLQFVLAGIITNLLSYGFYHLHGAELTRDHGLYAWQWLVLCLSFISTIASAIVLIWLPDSPPQARWATPEEKVKFVERVRKNDQGIKQKVWKSEQAWEAAKDPLVYLLLGMMLLQTLVVGGLNTFNSLLINKAFGFTVLNSQLLSCALAGFQGILYILIGFLITKTNQTVYCQIAYTLVNIAMTVVLIVVKPSDKTKGGLLFAFYAAQCFQSLSPSIWSMCSRNIAGQTKKSIVYAAFFIAWATGNAVGPQFFQSAWAPRYLNSLYIHIGCYILFIADILAIRMLCVSRNKKRDRALEATNTENHHHLAFADRTDLENPEFRYSY</sequence>
<feature type="transmembrane region" description="Helical" evidence="6">
    <location>
        <begin position="154"/>
        <end position="181"/>
    </location>
</feature>
<evidence type="ECO:0000256" key="6">
    <source>
        <dbReference type="SAM" id="Phobius"/>
    </source>
</evidence>
<feature type="transmembrane region" description="Helical" evidence="6">
    <location>
        <begin position="456"/>
        <end position="477"/>
    </location>
</feature>
<dbReference type="RefSeq" id="XP_021872048.1">
    <property type="nucleotide sequence ID" value="XM_022013324.1"/>
</dbReference>
<comment type="subcellular location">
    <subcellularLocation>
        <location evidence="1">Membrane</location>
        <topology evidence="1">Multi-pass membrane protein</topology>
    </subcellularLocation>
</comment>
<comment type="caution">
    <text evidence="7">The sequence shown here is derived from an EMBL/GenBank/DDBJ whole genome shotgun (WGS) entry which is preliminary data.</text>
</comment>
<feature type="transmembrane region" description="Helical" evidence="6">
    <location>
        <begin position="333"/>
        <end position="354"/>
    </location>
</feature>
<dbReference type="Proteomes" id="UP000193218">
    <property type="component" value="Unassembled WGS sequence"/>
</dbReference>
<organism evidence="7 8">
    <name type="scientific">Kockovaella imperatae</name>
    <dbReference type="NCBI Taxonomy" id="4999"/>
    <lineage>
        <taxon>Eukaryota</taxon>
        <taxon>Fungi</taxon>
        <taxon>Dikarya</taxon>
        <taxon>Basidiomycota</taxon>
        <taxon>Agaricomycotina</taxon>
        <taxon>Tremellomycetes</taxon>
        <taxon>Tremellales</taxon>
        <taxon>Cuniculitremaceae</taxon>
        <taxon>Kockovaella</taxon>
    </lineage>
</organism>
<evidence type="ECO:0000313" key="7">
    <source>
        <dbReference type="EMBL" id="ORX38061.1"/>
    </source>
</evidence>
<evidence type="ECO:0000256" key="4">
    <source>
        <dbReference type="ARBA" id="ARBA00022989"/>
    </source>
</evidence>